<comment type="caution">
    <text evidence="2">The sequence shown here is derived from an EMBL/GenBank/DDBJ whole genome shotgun (WGS) entry which is preliminary data.</text>
</comment>
<evidence type="ECO:0000313" key="3">
    <source>
        <dbReference type="Proteomes" id="UP000249739"/>
    </source>
</evidence>
<evidence type="ECO:0000313" key="2">
    <source>
        <dbReference type="EMBL" id="PZP57211.1"/>
    </source>
</evidence>
<dbReference type="EMBL" id="QFOT01000005">
    <property type="protein sequence ID" value="PZP57211.1"/>
    <property type="molecule type" value="Genomic_DNA"/>
</dbReference>
<evidence type="ECO:0000259" key="1">
    <source>
        <dbReference type="PROSITE" id="PS50943"/>
    </source>
</evidence>
<protein>
    <recommendedName>
        <fullName evidence="1">HTH cro/C1-type domain-containing protein</fullName>
    </recommendedName>
</protein>
<dbReference type="Proteomes" id="UP000249739">
    <property type="component" value="Unassembled WGS sequence"/>
</dbReference>
<dbReference type="AlphaFoldDB" id="A0A2W5FMN0"/>
<dbReference type="Pfam" id="PF01381">
    <property type="entry name" value="HTH_3"/>
    <property type="match status" value="1"/>
</dbReference>
<sequence>MLYIMVIHIGEVYDSCAYVKTSEQKRGIEANSGTCRRGKMTCSSSPLIIFEGGLKMKNYYHYKDSGLDNVFLANGFSIDEDGTVFIKDIHGLHKAIGEELIFLTRKLRGKEIRYIRHYLDLSQKALGELLGVDYQTVLRWETGKNKITKASEKFLKIIFYGYLNKKEGMEEIINRLSDIDNRRSEEEISFTHKSSGWSKAA</sequence>
<name>A0A2W5FMN0_9BACT</name>
<dbReference type="PROSITE" id="PS50943">
    <property type="entry name" value="HTH_CROC1"/>
    <property type="match status" value="1"/>
</dbReference>
<gene>
    <name evidence="2" type="ORF">DI586_01060</name>
</gene>
<accession>A0A2W5FMN0</accession>
<feature type="domain" description="HTH cro/C1-type" evidence="1">
    <location>
        <begin position="112"/>
        <end position="148"/>
    </location>
</feature>
<dbReference type="SUPFAM" id="SSF47413">
    <property type="entry name" value="lambda repressor-like DNA-binding domains"/>
    <property type="match status" value="1"/>
</dbReference>
<organism evidence="2 3">
    <name type="scientific">Micavibrio aeruginosavorus</name>
    <dbReference type="NCBI Taxonomy" id="349221"/>
    <lineage>
        <taxon>Bacteria</taxon>
        <taxon>Pseudomonadati</taxon>
        <taxon>Bdellovibrionota</taxon>
        <taxon>Bdellovibrionia</taxon>
        <taxon>Bdellovibrionales</taxon>
        <taxon>Pseudobdellovibrionaceae</taxon>
        <taxon>Micavibrio</taxon>
    </lineage>
</organism>
<dbReference type="GO" id="GO:0003677">
    <property type="term" value="F:DNA binding"/>
    <property type="evidence" value="ECO:0007669"/>
    <property type="project" value="InterPro"/>
</dbReference>
<dbReference type="Gene3D" id="1.10.260.40">
    <property type="entry name" value="lambda repressor-like DNA-binding domains"/>
    <property type="match status" value="1"/>
</dbReference>
<dbReference type="CDD" id="cd00093">
    <property type="entry name" value="HTH_XRE"/>
    <property type="match status" value="1"/>
</dbReference>
<dbReference type="InterPro" id="IPR001387">
    <property type="entry name" value="Cro/C1-type_HTH"/>
</dbReference>
<reference evidence="2 3" key="1">
    <citation type="submission" date="2017-08" db="EMBL/GenBank/DDBJ databases">
        <title>Infants hospitalized years apart are colonized by the same room-sourced microbial strains.</title>
        <authorList>
            <person name="Brooks B."/>
            <person name="Olm M.R."/>
            <person name="Firek B.A."/>
            <person name="Baker R."/>
            <person name="Thomas B.C."/>
            <person name="Morowitz M.J."/>
            <person name="Banfield J.F."/>
        </authorList>
    </citation>
    <scope>NUCLEOTIDE SEQUENCE [LARGE SCALE GENOMIC DNA]</scope>
    <source>
        <strain evidence="2">S2_006_000_R2_64</strain>
    </source>
</reference>
<proteinExistence type="predicted"/>
<dbReference type="InterPro" id="IPR010982">
    <property type="entry name" value="Lambda_DNA-bd_dom_sf"/>
</dbReference>